<feature type="region of interest" description="Disordered" evidence="2">
    <location>
        <begin position="109"/>
        <end position="133"/>
    </location>
</feature>
<evidence type="ECO:0000313" key="4">
    <source>
        <dbReference type="EMBL" id="CAK9067147.1"/>
    </source>
</evidence>
<feature type="compositionally biased region" description="Basic and acidic residues" evidence="2">
    <location>
        <begin position="113"/>
        <end position="123"/>
    </location>
</feature>
<keyword evidence="5" id="KW-1185">Reference proteome</keyword>
<organism evidence="4 5">
    <name type="scientific">Durusdinium trenchii</name>
    <dbReference type="NCBI Taxonomy" id="1381693"/>
    <lineage>
        <taxon>Eukaryota</taxon>
        <taxon>Sar</taxon>
        <taxon>Alveolata</taxon>
        <taxon>Dinophyceae</taxon>
        <taxon>Suessiales</taxon>
        <taxon>Symbiodiniaceae</taxon>
        <taxon>Durusdinium</taxon>
    </lineage>
</organism>
<feature type="coiled-coil region" evidence="1">
    <location>
        <begin position="336"/>
        <end position="401"/>
    </location>
</feature>
<reference evidence="4 5" key="1">
    <citation type="submission" date="2024-02" db="EMBL/GenBank/DDBJ databases">
        <authorList>
            <person name="Chen Y."/>
            <person name="Shah S."/>
            <person name="Dougan E. K."/>
            <person name="Thang M."/>
            <person name="Chan C."/>
        </authorList>
    </citation>
    <scope>NUCLEOTIDE SEQUENCE [LARGE SCALE GENOMIC DNA]</scope>
</reference>
<evidence type="ECO:0000259" key="3">
    <source>
        <dbReference type="PROSITE" id="PS50222"/>
    </source>
</evidence>
<accession>A0ABP0NVE2</accession>
<evidence type="ECO:0000256" key="1">
    <source>
        <dbReference type="SAM" id="Coils"/>
    </source>
</evidence>
<dbReference type="Proteomes" id="UP001642484">
    <property type="component" value="Unassembled WGS sequence"/>
</dbReference>
<gene>
    <name evidence="4" type="ORF">CCMP2556_LOCUS32997</name>
</gene>
<keyword evidence="1" id="KW-0175">Coiled coil</keyword>
<comment type="caution">
    <text evidence="4">The sequence shown here is derived from an EMBL/GenBank/DDBJ whole genome shotgun (WGS) entry which is preliminary data.</text>
</comment>
<name>A0ABP0NVE2_9DINO</name>
<sequence length="606" mass="65615">MSVNEMFVEIPIVRFTDLDTVPVDHGGRKFHSVDAKQATLKSTIKIVVGVVTASPLAECFLLDWSIMSPLATSQVETLDVENQAFFEKNVQLLSSALQNLAEEQQKMANYERSAGRKGDDKGKGKGYPRAQPQPLDTMVLSKQIQNYCKAINNYAGDAFSKVQRALAVHGVIWSCVSMMMHIELVDAGGNGQISAAEFKEIFRQKFVCIKEISMTDVLQVSSSKTMGKVETGEVMEALGAVAKDEATGMERVEVKVEGSGKQGFVTLKGNQGTTYLQESSPFNDFCTALDKKVEERSVAVKKVIAFLSTKSAELQQVPNGPLAEAKAEIAKLRPKAQEYAAQIQKLKGKVNNAKKEFAKAEAAERTAHIEAKERREAEAILKEANGQFEAAEEQSNKVTAAAEALLAAAKGEGGAELAKFATPSSVQQEVERLVPEAAAAFQKMKSHIVEESKKIKAKQGQQAKKQMLQINTKAETLVKKNNTTLQAVNSACAKISESGAARAAVALRKQVQEKGGDFDVFFTDLAGSGGQISHEALCKCLTSMDADLPAEHAKLICRKIEAGPIGKRAFQGFVQKYYVVLTAIAITTEFEISKAPISSAEPGRRG</sequence>
<evidence type="ECO:0000313" key="5">
    <source>
        <dbReference type="Proteomes" id="UP001642484"/>
    </source>
</evidence>
<dbReference type="PROSITE" id="PS50222">
    <property type="entry name" value="EF_HAND_2"/>
    <property type="match status" value="1"/>
</dbReference>
<dbReference type="EMBL" id="CAXAMN010022184">
    <property type="protein sequence ID" value="CAK9067147.1"/>
    <property type="molecule type" value="Genomic_DNA"/>
</dbReference>
<feature type="domain" description="EF-hand" evidence="3">
    <location>
        <begin position="182"/>
        <end position="208"/>
    </location>
</feature>
<evidence type="ECO:0000256" key="2">
    <source>
        <dbReference type="SAM" id="MobiDB-lite"/>
    </source>
</evidence>
<dbReference type="InterPro" id="IPR002048">
    <property type="entry name" value="EF_hand_dom"/>
</dbReference>
<protein>
    <recommendedName>
        <fullName evidence="3">EF-hand domain-containing protein</fullName>
    </recommendedName>
</protein>
<proteinExistence type="predicted"/>